<organism evidence="11 12">
    <name type="scientific">Plasmodium relictum</name>
    <dbReference type="NCBI Taxonomy" id="85471"/>
    <lineage>
        <taxon>Eukaryota</taxon>
        <taxon>Sar</taxon>
        <taxon>Alveolata</taxon>
        <taxon>Apicomplexa</taxon>
        <taxon>Aconoidasida</taxon>
        <taxon>Haemosporida</taxon>
        <taxon>Plasmodiidae</taxon>
        <taxon>Plasmodium</taxon>
        <taxon>Plasmodium (Haemamoeba)</taxon>
    </lineage>
</organism>
<comment type="subcellular location">
    <subcellularLocation>
        <location evidence="1">Nucleus</location>
    </subcellularLocation>
</comment>
<evidence type="ECO:0000256" key="8">
    <source>
        <dbReference type="ARBA" id="ARBA00022833"/>
    </source>
</evidence>
<evidence type="ECO:0000256" key="5">
    <source>
        <dbReference type="ARBA" id="ARBA00022723"/>
    </source>
</evidence>
<evidence type="ECO:0000256" key="3">
    <source>
        <dbReference type="ARBA" id="ARBA00008212"/>
    </source>
</evidence>
<dbReference type="GeneID" id="39737541"/>
<dbReference type="GO" id="GO:0016925">
    <property type="term" value="P:protein sumoylation"/>
    <property type="evidence" value="ECO:0007669"/>
    <property type="project" value="UniProtKB-UniPathway"/>
</dbReference>
<dbReference type="RefSeq" id="XP_028534413.1">
    <property type="nucleotide sequence ID" value="XM_028678088.1"/>
</dbReference>
<reference evidence="11 12" key="1">
    <citation type="submission" date="2015-04" db="EMBL/GenBank/DDBJ databases">
        <authorList>
            <consortium name="Pathogen Informatics"/>
        </authorList>
    </citation>
    <scope>NUCLEOTIDE SEQUENCE [LARGE SCALE GENOMIC DNA]</scope>
    <source>
        <strain evidence="11 12">SGS1</strain>
    </source>
</reference>
<dbReference type="CDD" id="cd16651">
    <property type="entry name" value="SPL-RING_NSE2"/>
    <property type="match status" value="1"/>
</dbReference>
<evidence type="ECO:0000313" key="12">
    <source>
        <dbReference type="Proteomes" id="UP000220158"/>
    </source>
</evidence>
<keyword evidence="7" id="KW-0833">Ubl conjugation pathway</keyword>
<protein>
    <recommendedName>
        <fullName evidence="10">SP-RING-type domain-containing protein</fullName>
    </recommendedName>
</protein>
<dbReference type="OrthoDB" id="26899at2759"/>
<feature type="domain" description="SP-RING-type" evidence="10">
    <location>
        <begin position="117"/>
        <end position="181"/>
    </location>
</feature>
<keyword evidence="5" id="KW-0479">Metal-binding</keyword>
<sequence>MHKKKDSIEKTQKSSEDELTEQIPLFKDIWNNLDKYEEEYTPSNEIQKYHCILQKSLFNILFSIKYFRSDEINIDTNFLKLVNKFVKLKLAGNQNDEKDIARLARFHLKNQKENDEDELLVDEEVGVFPSRCPISQMSFEIPVTQRFSRNRKACVHTFEKSFILRLMQNKDTIECPIAACKKKVYKNSLHPDYEYLHHSRYKKFRDNITEAKEYFKNLRNEENKSFDFAE</sequence>
<evidence type="ECO:0000256" key="9">
    <source>
        <dbReference type="ARBA" id="ARBA00023242"/>
    </source>
</evidence>
<dbReference type="Proteomes" id="UP000220158">
    <property type="component" value="Chromosome 12"/>
</dbReference>
<dbReference type="GO" id="GO:0061665">
    <property type="term" value="F:SUMO ligase activity"/>
    <property type="evidence" value="ECO:0007669"/>
    <property type="project" value="TreeGrafter"/>
</dbReference>
<dbReference type="EMBL" id="LN835307">
    <property type="protein sequence ID" value="CRH01413.1"/>
    <property type="molecule type" value="Genomic_DNA"/>
</dbReference>
<dbReference type="InterPro" id="IPR004181">
    <property type="entry name" value="Znf_MIZ"/>
</dbReference>
<keyword evidence="12" id="KW-1185">Reference proteome</keyword>
<dbReference type="KEGG" id="prel:PRELSG_1229700"/>
<dbReference type="VEuPathDB" id="PlasmoDB:PRELSG_1229700"/>
<dbReference type="PANTHER" id="PTHR21330">
    <property type="entry name" value="E3 SUMO-PROTEIN LIGASE NSE2"/>
    <property type="match status" value="1"/>
</dbReference>
<dbReference type="AlphaFoldDB" id="A0A1J1HDB3"/>
<keyword evidence="9" id="KW-0539">Nucleus</keyword>
<evidence type="ECO:0000313" key="11">
    <source>
        <dbReference type="EMBL" id="CRH01413.1"/>
    </source>
</evidence>
<dbReference type="InterPro" id="IPR013083">
    <property type="entry name" value="Znf_RING/FYVE/PHD"/>
</dbReference>
<dbReference type="SUPFAM" id="SSF57850">
    <property type="entry name" value="RING/U-box"/>
    <property type="match status" value="1"/>
</dbReference>
<evidence type="ECO:0000256" key="6">
    <source>
        <dbReference type="ARBA" id="ARBA00022771"/>
    </source>
</evidence>
<evidence type="ECO:0000256" key="2">
    <source>
        <dbReference type="ARBA" id="ARBA00004718"/>
    </source>
</evidence>
<dbReference type="GO" id="GO:0030915">
    <property type="term" value="C:Smc5-Smc6 complex"/>
    <property type="evidence" value="ECO:0007669"/>
    <property type="project" value="InterPro"/>
</dbReference>
<comment type="similarity">
    <text evidence="3">Belongs to the NSE2 family.</text>
</comment>
<comment type="pathway">
    <text evidence="2">Protein modification; protein sumoylation.</text>
</comment>
<evidence type="ECO:0000256" key="4">
    <source>
        <dbReference type="ARBA" id="ARBA00022679"/>
    </source>
</evidence>
<dbReference type="GO" id="GO:0005634">
    <property type="term" value="C:nucleus"/>
    <property type="evidence" value="ECO:0007669"/>
    <property type="project" value="UniProtKB-SubCell"/>
</dbReference>
<name>A0A1J1HDB3_PLARL</name>
<dbReference type="UniPathway" id="UPA00886"/>
<keyword evidence="8" id="KW-0862">Zinc</keyword>
<dbReference type="InterPro" id="IPR026846">
    <property type="entry name" value="Nse2(Mms21)"/>
</dbReference>
<dbReference type="GO" id="GO:0008270">
    <property type="term" value="F:zinc ion binding"/>
    <property type="evidence" value="ECO:0007669"/>
    <property type="project" value="UniProtKB-KW"/>
</dbReference>
<gene>
    <name evidence="11" type="ORF">PRELSG_1229700</name>
</gene>
<proteinExistence type="inferred from homology"/>
<accession>A0A1J1HDB3</accession>
<dbReference type="GO" id="GO:0000724">
    <property type="term" value="P:double-strand break repair via homologous recombination"/>
    <property type="evidence" value="ECO:0007669"/>
    <property type="project" value="InterPro"/>
</dbReference>
<keyword evidence="4" id="KW-0808">Transferase</keyword>
<evidence type="ECO:0000256" key="1">
    <source>
        <dbReference type="ARBA" id="ARBA00004123"/>
    </source>
</evidence>
<dbReference type="Gene3D" id="3.30.40.10">
    <property type="entry name" value="Zinc/RING finger domain, C3HC4 (zinc finger)"/>
    <property type="match status" value="1"/>
</dbReference>
<dbReference type="Pfam" id="PF11789">
    <property type="entry name" value="zf-Nse"/>
    <property type="match status" value="1"/>
</dbReference>
<evidence type="ECO:0000259" key="10">
    <source>
        <dbReference type="Pfam" id="PF11789"/>
    </source>
</evidence>
<dbReference type="PANTHER" id="PTHR21330:SF1">
    <property type="entry name" value="E3 SUMO-PROTEIN LIGASE NSE2"/>
    <property type="match status" value="1"/>
</dbReference>
<evidence type="ECO:0000256" key="7">
    <source>
        <dbReference type="ARBA" id="ARBA00022786"/>
    </source>
</evidence>
<keyword evidence="6" id="KW-0863">Zinc-finger</keyword>